<evidence type="ECO:0000313" key="9">
    <source>
        <dbReference type="EMBL" id="KAF2102265.1"/>
    </source>
</evidence>
<evidence type="ECO:0000256" key="6">
    <source>
        <dbReference type="ARBA" id="ARBA00022833"/>
    </source>
</evidence>
<dbReference type="InterPro" id="IPR010182">
    <property type="entry name" value="ArgE/DapE"/>
</dbReference>
<dbReference type="Proteomes" id="UP000799772">
    <property type="component" value="Unassembled WGS sequence"/>
</dbReference>
<reference evidence="9" key="1">
    <citation type="journal article" date="2020" name="Stud. Mycol.">
        <title>101 Dothideomycetes genomes: a test case for predicting lifestyles and emergence of pathogens.</title>
        <authorList>
            <person name="Haridas S."/>
            <person name="Albert R."/>
            <person name="Binder M."/>
            <person name="Bloem J."/>
            <person name="Labutti K."/>
            <person name="Salamov A."/>
            <person name="Andreopoulos B."/>
            <person name="Baker S."/>
            <person name="Barry K."/>
            <person name="Bills G."/>
            <person name="Bluhm B."/>
            <person name="Cannon C."/>
            <person name="Castanera R."/>
            <person name="Culley D."/>
            <person name="Daum C."/>
            <person name="Ezra D."/>
            <person name="Gonzalez J."/>
            <person name="Henrissat B."/>
            <person name="Kuo A."/>
            <person name="Liang C."/>
            <person name="Lipzen A."/>
            <person name="Lutzoni F."/>
            <person name="Magnuson J."/>
            <person name="Mondo S."/>
            <person name="Nolan M."/>
            <person name="Ohm R."/>
            <person name="Pangilinan J."/>
            <person name="Park H.-J."/>
            <person name="Ramirez L."/>
            <person name="Alfaro M."/>
            <person name="Sun H."/>
            <person name="Tritt A."/>
            <person name="Yoshinaga Y."/>
            <person name="Zwiers L.-H."/>
            <person name="Turgeon B."/>
            <person name="Goodwin S."/>
            <person name="Spatafora J."/>
            <person name="Crous P."/>
            <person name="Grigoriev I."/>
        </authorList>
    </citation>
    <scope>NUCLEOTIDE SEQUENCE</scope>
    <source>
        <strain evidence="9">CBS 133067</strain>
    </source>
</reference>
<comment type="similarity">
    <text evidence="3">Belongs to the peptidase M20A family.</text>
</comment>
<comment type="caution">
    <text evidence="9">The sequence shown here is derived from an EMBL/GenBank/DDBJ whole genome shotgun (WGS) entry which is preliminary data.</text>
</comment>
<dbReference type="GO" id="GO:0046872">
    <property type="term" value="F:metal ion binding"/>
    <property type="evidence" value="ECO:0007669"/>
    <property type="project" value="UniProtKB-KW"/>
</dbReference>
<dbReference type="SUPFAM" id="SSF55031">
    <property type="entry name" value="Bacterial exopeptidase dimerisation domain"/>
    <property type="match status" value="1"/>
</dbReference>
<dbReference type="NCBIfam" id="TIGR01910">
    <property type="entry name" value="DapE-ArgE"/>
    <property type="match status" value="1"/>
</dbReference>
<keyword evidence="6" id="KW-0862">Zinc</keyword>
<evidence type="ECO:0000256" key="7">
    <source>
        <dbReference type="ARBA" id="ARBA00023285"/>
    </source>
</evidence>
<evidence type="ECO:0000313" key="10">
    <source>
        <dbReference type="Proteomes" id="UP000799772"/>
    </source>
</evidence>
<comment type="cofactor">
    <cofactor evidence="2">
        <name>Zn(2+)</name>
        <dbReference type="ChEBI" id="CHEBI:29105"/>
    </cofactor>
</comment>
<dbReference type="NCBIfam" id="NF005306">
    <property type="entry name" value="PRK06837.1"/>
    <property type="match status" value="1"/>
</dbReference>
<evidence type="ECO:0000256" key="1">
    <source>
        <dbReference type="ARBA" id="ARBA00001941"/>
    </source>
</evidence>
<dbReference type="PANTHER" id="PTHR43808">
    <property type="entry name" value="ACETYLORNITHINE DEACETYLASE"/>
    <property type="match status" value="1"/>
</dbReference>
<organism evidence="9 10">
    <name type="scientific">Rhizodiscina lignyota</name>
    <dbReference type="NCBI Taxonomy" id="1504668"/>
    <lineage>
        <taxon>Eukaryota</taxon>
        <taxon>Fungi</taxon>
        <taxon>Dikarya</taxon>
        <taxon>Ascomycota</taxon>
        <taxon>Pezizomycotina</taxon>
        <taxon>Dothideomycetes</taxon>
        <taxon>Pleosporomycetidae</taxon>
        <taxon>Aulographales</taxon>
        <taxon>Rhizodiscinaceae</taxon>
        <taxon>Rhizodiscina</taxon>
    </lineage>
</organism>
<keyword evidence="7" id="KW-0170">Cobalt</keyword>
<sequence>MPLSPELVASIKEAVHENFNNQIQFTQKIIQYGGQRGEEAAVQEEMFNQYTSRGYAPKKFEMDEEVLSKHGGAGKFSPQHSRAPVVVGFHEPKSAGSAGKSLILNGHIDIVPTGPEDMWEDGNPYSAVIDGDWLYGRGGGDMRSGLVANMFALDALRKIGKQPASKLILESVPEEESTGNGTMATHLAGFTADAALIPEPTGEALVRANVGVLWFQVEVRGYPVHVSRMTEGSSAISAAWKIVGALQELEKEINEQKGKIPHFEHMKHPINLNVAKIKGGDWASSVPAWCTIDYRVSLYPGTTAKELADKIESIVQKTSEDDPFLSSSPAKVIWNGFFAEGFVLPPSEAENILQTAYHNVNEGTLPDTTSPAYLDARIFTLYDKIPALVYGPLSESVHGFDERVNIKSIERVTAVIALFIAEWCGLEDVA</sequence>
<dbReference type="InterPro" id="IPR036264">
    <property type="entry name" value="Bact_exopeptidase_dim_dom"/>
</dbReference>
<evidence type="ECO:0000259" key="8">
    <source>
        <dbReference type="Pfam" id="PF07687"/>
    </source>
</evidence>
<keyword evidence="5" id="KW-0378">Hydrolase</keyword>
<proteinExistence type="inferred from homology"/>
<keyword evidence="10" id="KW-1185">Reference proteome</keyword>
<evidence type="ECO:0000256" key="2">
    <source>
        <dbReference type="ARBA" id="ARBA00001947"/>
    </source>
</evidence>
<dbReference type="InterPro" id="IPR002933">
    <property type="entry name" value="Peptidase_M20"/>
</dbReference>
<evidence type="ECO:0000256" key="5">
    <source>
        <dbReference type="ARBA" id="ARBA00022801"/>
    </source>
</evidence>
<dbReference type="InterPro" id="IPR050072">
    <property type="entry name" value="Peptidase_M20A"/>
</dbReference>
<protein>
    <submittedName>
        <fullName evidence="9">Acetylornithine deacetylase</fullName>
    </submittedName>
</protein>
<dbReference type="PANTHER" id="PTHR43808:SF25">
    <property type="entry name" value="PEPTIDASE M20 DIMERISATION DOMAIN-CONTAINING PROTEIN"/>
    <property type="match status" value="1"/>
</dbReference>
<comment type="cofactor">
    <cofactor evidence="1">
        <name>Co(2+)</name>
        <dbReference type="ChEBI" id="CHEBI:48828"/>
    </cofactor>
</comment>
<dbReference type="AlphaFoldDB" id="A0A9P4M9M1"/>
<dbReference type="Gene3D" id="3.30.70.360">
    <property type="match status" value="1"/>
</dbReference>
<gene>
    <name evidence="9" type="ORF">NA57DRAFT_73694</name>
</gene>
<name>A0A9P4M9M1_9PEZI</name>
<keyword evidence="4" id="KW-0479">Metal-binding</keyword>
<evidence type="ECO:0000256" key="4">
    <source>
        <dbReference type="ARBA" id="ARBA00022723"/>
    </source>
</evidence>
<accession>A0A9P4M9M1</accession>
<dbReference type="Pfam" id="PF01546">
    <property type="entry name" value="Peptidase_M20"/>
    <property type="match status" value="1"/>
</dbReference>
<dbReference type="OrthoDB" id="10059875at2759"/>
<dbReference type="Gene3D" id="3.40.630.10">
    <property type="entry name" value="Zn peptidases"/>
    <property type="match status" value="1"/>
</dbReference>
<dbReference type="Pfam" id="PF07687">
    <property type="entry name" value="M20_dimer"/>
    <property type="match status" value="1"/>
</dbReference>
<evidence type="ECO:0000256" key="3">
    <source>
        <dbReference type="ARBA" id="ARBA00006247"/>
    </source>
</evidence>
<dbReference type="GO" id="GO:0016787">
    <property type="term" value="F:hydrolase activity"/>
    <property type="evidence" value="ECO:0007669"/>
    <property type="project" value="UniProtKB-KW"/>
</dbReference>
<dbReference type="SUPFAM" id="SSF53187">
    <property type="entry name" value="Zn-dependent exopeptidases"/>
    <property type="match status" value="1"/>
</dbReference>
<dbReference type="EMBL" id="ML978123">
    <property type="protein sequence ID" value="KAF2102265.1"/>
    <property type="molecule type" value="Genomic_DNA"/>
</dbReference>
<feature type="domain" description="Peptidase M20 dimerisation" evidence="8">
    <location>
        <begin position="208"/>
        <end position="321"/>
    </location>
</feature>
<dbReference type="InterPro" id="IPR011650">
    <property type="entry name" value="Peptidase_M20_dimer"/>
</dbReference>